<evidence type="ECO:0000256" key="1">
    <source>
        <dbReference type="SAM" id="SignalP"/>
    </source>
</evidence>
<evidence type="ECO:0008006" key="4">
    <source>
        <dbReference type="Google" id="ProtNLM"/>
    </source>
</evidence>
<reference evidence="2 3" key="1">
    <citation type="submission" date="2024-10" db="EMBL/GenBank/DDBJ databases">
        <title>Updated reference genomes for cyclostephanoid diatoms.</title>
        <authorList>
            <person name="Roberts W.R."/>
            <person name="Alverson A.J."/>
        </authorList>
    </citation>
    <scope>NUCLEOTIDE SEQUENCE [LARGE SCALE GENOMIC DNA]</scope>
    <source>
        <strain evidence="2 3">AJA276-08</strain>
    </source>
</reference>
<protein>
    <recommendedName>
        <fullName evidence="4">Selenoprotein F/M domain-containing protein</fullName>
    </recommendedName>
</protein>
<dbReference type="PANTHER" id="PTHR13077:SF6">
    <property type="entry name" value="SELENOPROTEIN F"/>
    <property type="match status" value="1"/>
</dbReference>
<dbReference type="Proteomes" id="UP001530315">
    <property type="component" value="Unassembled WGS sequence"/>
</dbReference>
<gene>
    <name evidence="2" type="ORF">ACHAW5_002817</name>
</gene>
<keyword evidence="1" id="KW-0732">Signal</keyword>
<evidence type="ECO:0000313" key="3">
    <source>
        <dbReference type="Proteomes" id="UP001530315"/>
    </source>
</evidence>
<dbReference type="PANTHER" id="PTHR13077">
    <property type="entry name" value="SELENOPROTEIN F"/>
    <property type="match status" value="1"/>
</dbReference>
<dbReference type="AlphaFoldDB" id="A0ABD3Q7U5"/>
<sequence>MVHRIIVNNFLFLLLSCPRSHFATAICEEWGFDPSNLSCDTCALIEESATLRKLQEETNEAAAGGGGGGGGIDLSAECRTCCRSYKVNPVLRPGDSLRGKWRYALLTYNEHSLGQYGEIKDFIERDVDDVQSFKGENRFRVVKSQSLGDRDVGSAMMMYGMLGGGFGGGPPKLMLFGKQKKGGWSPEDEEDAGEVFNLRGWKREDVKDMLMTLLPNS</sequence>
<name>A0ABD3Q7U5_9STRA</name>
<keyword evidence="3" id="KW-1185">Reference proteome</keyword>
<feature type="signal peptide" evidence="1">
    <location>
        <begin position="1"/>
        <end position="25"/>
    </location>
</feature>
<dbReference type="PROSITE" id="PS51257">
    <property type="entry name" value="PROKAR_LIPOPROTEIN"/>
    <property type="match status" value="1"/>
</dbReference>
<evidence type="ECO:0000313" key="2">
    <source>
        <dbReference type="EMBL" id="KAL3795621.1"/>
    </source>
</evidence>
<organism evidence="2 3">
    <name type="scientific">Stephanodiscus triporus</name>
    <dbReference type="NCBI Taxonomy" id="2934178"/>
    <lineage>
        <taxon>Eukaryota</taxon>
        <taxon>Sar</taxon>
        <taxon>Stramenopiles</taxon>
        <taxon>Ochrophyta</taxon>
        <taxon>Bacillariophyta</taxon>
        <taxon>Coscinodiscophyceae</taxon>
        <taxon>Thalassiosirophycidae</taxon>
        <taxon>Stephanodiscales</taxon>
        <taxon>Stephanodiscaceae</taxon>
        <taxon>Stephanodiscus</taxon>
    </lineage>
</organism>
<dbReference type="InterPro" id="IPR039992">
    <property type="entry name" value="Sep15_SelM"/>
</dbReference>
<feature type="chain" id="PRO_5044838088" description="Selenoprotein F/M domain-containing protein" evidence="1">
    <location>
        <begin position="26"/>
        <end position="217"/>
    </location>
</feature>
<dbReference type="EMBL" id="JALLAZ020000414">
    <property type="protein sequence ID" value="KAL3795621.1"/>
    <property type="molecule type" value="Genomic_DNA"/>
</dbReference>
<proteinExistence type="predicted"/>
<comment type="caution">
    <text evidence="2">The sequence shown here is derived from an EMBL/GenBank/DDBJ whole genome shotgun (WGS) entry which is preliminary data.</text>
</comment>
<accession>A0ABD3Q7U5</accession>